<reference evidence="4 5" key="1">
    <citation type="submission" date="2013-08" db="EMBL/GenBank/DDBJ databases">
        <title>Genome sequencing of Lysobacter.</title>
        <authorList>
            <person name="Zhang S."/>
            <person name="Wang G."/>
        </authorList>
    </citation>
    <scope>NUCLEOTIDE SEQUENCE [LARGE SCALE GENOMIC DNA]</scope>
    <source>
        <strain evidence="4 5">GH1-9</strain>
    </source>
</reference>
<accession>A0A0A0EWG8</accession>
<dbReference type="EMBL" id="AVPU01000027">
    <property type="protein sequence ID" value="KGM53492.1"/>
    <property type="molecule type" value="Genomic_DNA"/>
</dbReference>
<dbReference type="SUPFAM" id="SSF82171">
    <property type="entry name" value="DPP6 N-terminal domain-like"/>
    <property type="match status" value="1"/>
</dbReference>
<dbReference type="OrthoDB" id="4269629at2"/>
<dbReference type="PANTHER" id="PTHR42776:SF27">
    <property type="entry name" value="DIPEPTIDYL PEPTIDASE FAMILY MEMBER 6"/>
    <property type="match status" value="1"/>
</dbReference>
<dbReference type="GO" id="GO:0006508">
    <property type="term" value="P:proteolysis"/>
    <property type="evidence" value="ECO:0007669"/>
    <property type="project" value="InterPro"/>
</dbReference>
<dbReference type="AlphaFoldDB" id="A0A0A0EWG8"/>
<dbReference type="eggNOG" id="COG1506">
    <property type="taxonomic scope" value="Bacteria"/>
</dbReference>
<feature type="signal peptide" evidence="2">
    <location>
        <begin position="1"/>
        <end position="21"/>
    </location>
</feature>
<dbReference type="RefSeq" id="WP_084087628.1">
    <property type="nucleotide sequence ID" value="NZ_AVPU01000027.1"/>
</dbReference>
<evidence type="ECO:0000256" key="2">
    <source>
        <dbReference type="SAM" id="SignalP"/>
    </source>
</evidence>
<keyword evidence="1" id="KW-0378">Hydrolase</keyword>
<dbReference type="STRING" id="1385517.N800_00705"/>
<dbReference type="Pfam" id="PF00326">
    <property type="entry name" value="Peptidase_S9"/>
    <property type="match status" value="1"/>
</dbReference>
<evidence type="ECO:0000313" key="4">
    <source>
        <dbReference type="EMBL" id="KGM53492.1"/>
    </source>
</evidence>
<proteinExistence type="predicted"/>
<feature type="domain" description="Peptidase S9 prolyl oligopeptidase catalytic" evidence="3">
    <location>
        <begin position="436"/>
        <end position="645"/>
    </location>
</feature>
<dbReference type="Gene3D" id="3.40.50.1820">
    <property type="entry name" value="alpha/beta hydrolase"/>
    <property type="match status" value="1"/>
</dbReference>
<dbReference type="SUPFAM" id="SSF53474">
    <property type="entry name" value="alpha/beta-Hydrolases"/>
    <property type="match status" value="1"/>
</dbReference>
<organism evidence="4 5">
    <name type="scientific">Lysobacter daejeonensis GH1-9</name>
    <dbReference type="NCBI Taxonomy" id="1385517"/>
    <lineage>
        <taxon>Bacteria</taxon>
        <taxon>Pseudomonadati</taxon>
        <taxon>Pseudomonadota</taxon>
        <taxon>Gammaproteobacteria</taxon>
        <taxon>Lysobacterales</taxon>
        <taxon>Lysobacteraceae</taxon>
        <taxon>Aerolutibacter</taxon>
    </lineage>
</organism>
<evidence type="ECO:0000259" key="3">
    <source>
        <dbReference type="Pfam" id="PF00326"/>
    </source>
</evidence>
<dbReference type="PANTHER" id="PTHR42776">
    <property type="entry name" value="SERINE PEPTIDASE S9 FAMILY MEMBER"/>
    <property type="match status" value="1"/>
</dbReference>
<dbReference type="InterPro" id="IPR001375">
    <property type="entry name" value="Peptidase_S9_cat"/>
</dbReference>
<dbReference type="InterPro" id="IPR029058">
    <property type="entry name" value="AB_hydrolase_fold"/>
</dbReference>
<protein>
    <submittedName>
        <fullName evidence="4">Peptidase S9</fullName>
    </submittedName>
</protein>
<sequence>MKQIAVTAALAVMAWSGVASANGVDVSAFVKRDQFKTIQISPKGDYYAATVPLEDRTILVVMRRSDNKVTTSFALGRNTHVEGFAWVNHERLLISVSEKMGALAEPRGTGEIYAINAQGGGAEMLVGQRVQGNGLGTKIQPRKVEMVAARLVDDLPADDKNVIIAVMPFSDDPFTRAERMDVYTGRRTPVANAPVRNAHFVTDNAGEVRFAHGFGLDNRWKLYYRDARGNDWRLVNDEAVSGTAWQPVGFSADNAVAYIDAVQKSGPNAVLAYDTATGTATQVLRDAVADPARHLYVNGRPIGAVFVDGKPKFAFYDEKDPRARLHRSLEAALAPDPVMITSETDDGRYALVETWSDRSPGDFYLFDTQAKKLSHLLSRRSWFDPAKMAEMRPFSFAARDGLVLHGYLTLPAGRSERNLPLVVMPHGGPYGVQDHWGFDGEVQMLANAGYGVLQLNFRGSDGYGQAFRQAGAREWGGKMQNDLTDATRWAIAQGYADAKRICIYGGSYGGYAALMGAAKEPDLYRCAVGYVGVYDLPAMQKEDARNSNRVGRWSAEWVGDLESLAAVSPNRMAERIKVPVFLAAGGEDEVAPISHSKLMEAALVKAGASVETLYYPNEGHGFYLESNRTEFARRLLVFLSRHLGGAMAATPAEGAPDKAP</sequence>
<name>A0A0A0EWG8_9GAMM</name>
<dbReference type="GO" id="GO:0004252">
    <property type="term" value="F:serine-type endopeptidase activity"/>
    <property type="evidence" value="ECO:0007669"/>
    <property type="project" value="TreeGrafter"/>
</dbReference>
<dbReference type="Proteomes" id="UP000029998">
    <property type="component" value="Unassembled WGS sequence"/>
</dbReference>
<evidence type="ECO:0000313" key="5">
    <source>
        <dbReference type="Proteomes" id="UP000029998"/>
    </source>
</evidence>
<keyword evidence="5" id="KW-1185">Reference proteome</keyword>
<evidence type="ECO:0000256" key="1">
    <source>
        <dbReference type="ARBA" id="ARBA00022801"/>
    </source>
</evidence>
<keyword evidence="2" id="KW-0732">Signal</keyword>
<gene>
    <name evidence="4" type="ORF">N800_00705</name>
</gene>
<feature type="chain" id="PRO_5001962492" evidence="2">
    <location>
        <begin position="22"/>
        <end position="660"/>
    </location>
</feature>
<comment type="caution">
    <text evidence="4">The sequence shown here is derived from an EMBL/GenBank/DDBJ whole genome shotgun (WGS) entry which is preliminary data.</text>
</comment>